<evidence type="ECO:0000256" key="4">
    <source>
        <dbReference type="PROSITE-ProRule" id="PRU00221"/>
    </source>
</evidence>
<dbReference type="InterPro" id="IPR045227">
    <property type="entry name" value="WDR18/Ipi3/RID3"/>
</dbReference>
<dbReference type="GO" id="GO:0005656">
    <property type="term" value="C:nuclear pre-replicative complex"/>
    <property type="evidence" value="ECO:0007669"/>
    <property type="project" value="TreeGrafter"/>
</dbReference>
<reference evidence="8 9" key="1">
    <citation type="submission" date="2019-02" db="EMBL/GenBank/DDBJ databases">
        <title>Genome sequencing of the rare red list fungi Hericium alpestre (H. flagellum).</title>
        <authorList>
            <person name="Buettner E."/>
            <person name="Kellner H."/>
        </authorList>
    </citation>
    <scope>NUCLEOTIDE SEQUENCE [LARGE SCALE GENOMIC DNA]</scope>
    <source>
        <strain evidence="8 9">DSM 108284</strain>
    </source>
</reference>
<feature type="repeat" description="WD" evidence="4">
    <location>
        <begin position="50"/>
        <end position="84"/>
    </location>
</feature>
<dbReference type="STRING" id="135208.A0A4Z0A6R9"/>
<keyword evidence="2 4" id="KW-0853">WD repeat</keyword>
<comment type="subcellular location">
    <subcellularLocation>
        <location evidence="5">Nucleus</location>
    </subcellularLocation>
</comment>
<comment type="similarity">
    <text evidence="1 5">Belongs to the WD repeat IPI3/WDR18 family.</text>
</comment>
<feature type="repeat" description="WD" evidence="4">
    <location>
        <begin position="237"/>
        <end position="278"/>
    </location>
</feature>
<keyword evidence="6" id="KW-0175">Coiled coil</keyword>
<gene>
    <name evidence="8" type="ORF">EWM64_g1959</name>
</gene>
<dbReference type="GO" id="GO:0120330">
    <property type="term" value="C:rixosome complex"/>
    <property type="evidence" value="ECO:0007669"/>
    <property type="project" value="UniProtKB-UniRule"/>
</dbReference>
<dbReference type="SMART" id="SM00320">
    <property type="entry name" value="WD40"/>
    <property type="match status" value="5"/>
</dbReference>
<keyword evidence="3" id="KW-0677">Repeat</keyword>
<keyword evidence="5" id="KW-0698">rRNA processing</keyword>
<evidence type="ECO:0000313" key="9">
    <source>
        <dbReference type="Proteomes" id="UP000298061"/>
    </source>
</evidence>
<dbReference type="InterPro" id="IPR015943">
    <property type="entry name" value="WD40/YVTN_repeat-like_dom_sf"/>
</dbReference>
<feature type="region of interest" description="Disordered" evidence="7">
    <location>
        <begin position="420"/>
        <end position="444"/>
    </location>
</feature>
<sequence length="444" mass="48900">MKDQNALKIVLPERLSCIAVDRQGTYCAGGTSQGRIYLWELASGVMYNSWEAHYRQVTVLRFMHDGAALLSGSEDSGVSVWSVSRLLDDDIQNDLPAPYTSLSDHTLPITDIVCGVGAFPSCRVLTASIDHSVKVWDLSSKSLLTTFHFPQAIACVTWDVTERLFFAASADGSVYQVNLFRKPVDKSGGRVAEAVGGSGVTDIIRIGDEDPKEAKKRLISVGYMLRHYLPSRHANVYRTHREPVTTLTISLTSSMLLIGTSTGMINIYDIPSHQLLRSISNHTGYSITHLATMLKPPDLIGHVSLTLSASEKDGGMPVRPVLPFQRMREAKAREAHEVVMMLPVQEKPSSEALLSYSSDELLRDHAFFVQPAADEAVPAASLQSRVTELEDEVVRLREQLGRAKGVNDAMWDGVVQRVLSQAKEKPAEAETSEENGRVRKRGRA</sequence>
<accession>A0A4Z0A6R9</accession>
<evidence type="ECO:0000313" key="8">
    <source>
        <dbReference type="EMBL" id="TFY82053.1"/>
    </source>
</evidence>
<dbReference type="PROSITE" id="PS00678">
    <property type="entry name" value="WD_REPEATS_1"/>
    <property type="match status" value="1"/>
</dbReference>
<evidence type="ECO:0000256" key="3">
    <source>
        <dbReference type="ARBA" id="ARBA00022737"/>
    </source>
</evidence>
<dbReference type="PROSITE" id="PS50294">
    <property type="entry name" value="WD_REPEATS_REGION"/>
    <property type="match status" value="1"/>
</dbReference>
<dbReference type="PANTHER" id="PTHR18763">
    <property type="entry name" value="WD-REPEAT PROTEIN 18"/>
    <property type="match status" value="1"/>
</dbReference>
<dbReference type="InterPro" id="IPR019775">
    <property type="entry name" value="WD40_repeat_CS"/>
</dbReference>
<evidence type="ECO:0000256" key="1">
    <source>
        <dbReference type="ARBA" id="ARBA00010143"/>
    </source>
</evidence>
<dbReference type="Gene3D" id="2.130.10.10">
    <property type="entry name" value="YVTN repeat-like/Quinoprotein amine dehydrogenase"/>
    <property type="match status" value="2"/>
</dbReference>
<dbReference type="Pfam" id="PF00400">
    <property type="entry name" value="WD40"/>
    <property type="match status" value="3"/>
</dbReference>
<comment type="function">
    <text evidence="5">Component of the RIX1 complex required for processing of ITS2 sequences from 35S pre-rRNA.</text>
</comment>
<evidence type="ECO:0000256" key="2">
    <source>
        <dbReference type="ARBA" id="ARBA00022574"/>
    </source>
</evidence>
<organism evidence="8 9">
    <name type="scientific">Hericium alpestre</name>
    <dbReference type="NCBI Taxonomy" id="135208"/>
    <lineage>
        <taxon>Eukaryota</taxon>
        <taxon>Fungi</taxon>
        <taxon>Dikarya</taxon>
        <taxon>Basidiomycota</taxon>
        <taxon>Agaricomycotina</taxon>
        <taxon>Agaricomycetes</taxon>
        <taxon>Russulales</taxon>
        <taxon>Hericiaceae</taxon>
        <taxon>Hericium</taxon>
    </lineage>
</organism>
<dbReference type="InterPro" id="IPR036322">
    <property type="entry name" value="WD40_repeat_dom_sf"/>
</dbReference>
<dbReference type="InterPro" id="IPR001680">
    <property type="entry name" value="WD40_rpt"/>
</dbReference>
<dbReference type="AlphaFoldDB" id="A0A4Z0A6R9"/>
<feature type="repeat" description="WD" evidence="4">
    <location>
        <begin position="124"/>
        <end position="146"/>
    </location>
</feature>
<evidence type="ECO:0000256" key="7">
    <source>
        <dbReference type="SAM" id="MobiDB-lite"/>
    </source>
</evidence>
<proteinExistence type="inferred from homology"/>
<feature type="coiled-coil region" evidence="6">
    <location>
        <begin position="379"/>
        <end position="406"/>
    </location>
</feature>
<comment type="caution">
    <text evidence="8">The sequence shown here is derived from an EMBL/GenBank/DDBJ whole genome shotgun (WGS) entry which is preliminary data.</text>
</comment>
<keyword evidence="5" id="KW-0539">Nucleus</keyword>
<dbReference type="PROSITE" id="PS50082">
    <property type="entry name" value="WD_REPEATS_2"/>
    <property type="match status" value="3"/>
</dbReference>
<dbReference type="SUPFAM" id="SSF50978">
    <property type="entry name" value="WD40 repeat-like"/>
    <property type="match status" value="1"/>
</dbReference>
<name>A0A4Z0A6R9_9AGAM</name>
<evidence type="ECO:0000256" key="6">
    <source>
        <dbReference type="SAM" id="Coils"/>
    </source>
</evidence>
<dbReference type="PANTHER" id="PTHR18763:SF0">
    <property type="entry name" value="WD REPEAT-CONTAINING PROTEIN 18"/>
    <property type="match status" value="1"/>
</dbReference>
<protein>
    <recommendedName>
        <fullName evidence="5">Pre-rRNA-processing protein IPI3</fullName>
    </recommendedName>
</protein>
<comment type="subunit">
    <text evidence="5">Component of the RIX1 complex, composed of IPI1, RIX1/IPI2 and IPI3 in a 1:2:2 stoichiometry. The complex interacts (via RIX1) with MDN1 (via its hexameric AAA ATPase ring) and the pre-60S ribosome particles.</text>
</comment>
<dbReference type="EMBL" id="SFCI01000147">
    <property type="protein sequence ID" value="TFY82053.1"/>
    <property type="molecule type" value="Genomic_DNA"/>
</dbReference>
<dbReference type="Proteomes" id="UP000298061">
    <property type="component" value="Unassembled WGS sequence"/>
</dbReference>
<evidence type="ECO:0000256" key="5">
    <source>
        <dbReference type="RuleBase" id="RU369067"/>
    </source>
</evidence>
<keyword evidence="9" id="KW-1185">Reference proteome</keyword>
<dbReference type="OrthoDB" id="756370at2759"/>
<dbReference type="GO" id="GO:0006261">
    <property type="term" value="P:DNA-templated DNA replication"/>
    <property type="evidence" value="ECO:0007669"/>
    <property type="project" value="TreeGrafter"/>
</dbReference>
<dbReference type="GO" id="GO:0006364">
    <property type="term" value="P:rRNA processing"/>
    <property type="evidence" value="ECO:0007669"/>
    <property type="project" value="UniProtKB-UniRule"/>
</dbReference>